<comment type="catalytic activity">
    <reaction evidence="13">
        <text>3-methylbutanoyl-CoA + malonyl-[ACP] + H(+) = 5-methyl-3-oxohexanoyl-[ACP] + CO2 + CoA</text>
        <dbReference type="Rhea" id="RHEA:42272"/>
        <dbReference type="Rhea" id="RHEA-COMP:9623"/>
        <dbReference type="Rhea" id="RHEA-COMP:9941"/>
        <dbReference type="ChEBI" id="CHEBI:15378"/>
        <dbReference type="ChEBI" id="CHEBI:16526"/>
        <dbReference type="ChEBI" id="CHEBI:57287"/>
        <dbReference type="ChEBI" id="CHEBI:57345"/>
        <dbReference type="ChEBI" id="CHEBI:78449"/>
        <dbReference type="ChEBI" id="CHEBI:78822"/>
        <dbReference type="EC" id="2.3.1.300"/>
    </reaction>
    <physiologicalReaction direction="left-to-right" evidence="13">
        <dbReference type="Rhea" id="RHEA:42273"/>
    </physiologicalReaction>
</comment>
<dbReference type="Proteomes" id="UP001163152">
    <property type="component" value="Chromosome"/>
</dbReference>
<keyword evidence="14" id="KW-0963">Cytoplasm</keyword>
<keyword evidence="3 14" id="KW-0444">Lipid biosynthesis</keyword>
<dbReference type="PANTHER" id="PTHR43091">
    <property type="entry name" value="3-OXOACYL-[ACYL-CARRIER-PROTEIN] SYNTHASE"/>
    <property type="match status" value="1"/>
</dbReference>
<dbReference type="InterPro" id="IPR013747">
    <property type="entry name" value="ACP_syn_III_C"/>
</dbReference>
<keyword evidence="9 14" id="KW-0012">Acyltransferase</keyword>
<dbReference type="GO" id="GO:0006633">
    <property type="term" value="P:fatty acid biosynthetic process"/>
    <property type="evidence" value="ECO:0007669"/>
    <property type="project" value="UniProtKB-UniRule"/>
</dbReference>
<evidence type="ECO:0000256" key="4">
    <source>
        <dbReference type="ARBA" id="ARBA00022679"/>
    </source>
</evidence>
<keyword evidence="8 14" id="KW-0511">Multifunctional enzyme</keyword>
<dbReference type="GO" id="GO:0005737">
    <property type="term" value="C:cytoplasm"/>
    <property type="evidence" value="ECO:0007669"/>
    <property type="project" value="UniProtKB-SubCell"/>
</dbReference>
<accession>A0A9E8ZF23</accession>
<evidence type="ECO:0000256" key="12">
    <source>
        <dbReference type="ARBA" id="ARBA00052467"/>
    </source>
</evidence>
<evidence type="ECO:0000256" key="5">
    <source>
        <dbReference type="ARBA" id="ARBA00022832"/>
    </source>
</evidence>
<comment type="catalytic activity">
    <reaction evidence="11">
        <text>(2S)-2-methylbutanoyl-CoA + malonyl-[ACP] + H(+) = (4S)-4-methyl-3-oxohexanoyl-[ACP] + CO2 + CoA</text>
        <dbReference type="Rhea" id="RHEA:42276"/>
        <dbReference type="Rhea" id="RHEA-COMP:9623"/>
        <dbReference type="Rhea" id="RHEA-COMP:17148"/>
        <dbReference type="ChEBI" id="CHEBI:15378"/>
        <dbReference type="ChEBI" id="CHEBI:16526"/>
        <dbReference type="ChEBI" id="CHEBI:57287"/>
        <dbReference type="ChEBI" id="CHEBI:78449"/>
        <dbReference type="ChEBI" id="CHEBI:88166"/>
        <dbReference type="ChEBI" id="CHEBI:167462"/>
        <dbReference type="EC" id="2.3.1.300"/>
    </reaction>
    <physiologicalReaction direction="left-to-right" evidence="11">
        <dbReference type="Rhea" id="RHEA:42277"/>
    </physiologicalReaction>
</comment>
<dbReference type="NCBIfam" id="TIGR00747">
    <property type="entry name" value="fabH"/>
    <property type="match status" value="1"/>
</dbReference>
<comment type="domain">
    <text evidence="14">The last Arg residue of the ACP-binding site is essential for the weak association between ACP/AcpP and FabH.</text>
</comment>
<comment type="catalytic activity">
    <reaction evidence="12">
        <text>2-methylpropanoyl-CoA + malonyl-[ACP] + H(+) = 4-methyl-3-oxopentanoyl-[ACP] + CO2 + CoA</text>
        <dbReference type="Rhea" id="RHEA:42268"/>
        <dbReference type="Rhea" id="RHEA-COMP:9623"/>
        <dbReference type="Rhea" id="RHEA-COMP:9940"/>
        <dbReference type="ChEBI" id="CHEBI:15378"/>
        <dbReference type="ChEBI" id="CHEBI:16526"/>
        <dbReference type="ChEBI" id="CHEBI:57287"/>
        <dbReference type="ChEBI" id="CHEBI:57338"/>
        <dbReference type="ChEBI" id="CHEBI:78449"/>
        <dbReference type="ChEBI" id="CHEBI:78820"/>
        <dbReference type="EC" id="2.3.1.300"/>
    </reaction>
    <physiologicalReaction direction="left-to-right" evidence="12">
        <dbReference type="Rhea" id="RHEA:42269"/>
    </physiologicalReaction>
</comment>
<dbReference type="InterPro" id="IPR013751">
    <property type="entry name" value="ACP_syn_III_N"/>
</dbReference>
<dbReference type="FunFam" id="3.40.47.10:FF:000004">
    <property type="entry name" value="3-oxoacyl-[acyl-carrier-protein] synthase 3"/>
    <property type="match status" value="1"/>
</dbReference>
<comment type="subunit">
    <text evidence="14">Homodimer.</text>
</comment>
<feature type="domain" description="Beta-ketoacyl-[acyl-carrier-protein] synthase III N-terminal" evidence="16">
    <location>
        <begin position="111"/>
        <end position="189"/>
    </location>
</feature>
<keyword evidence="18" id="KW-1185">Reference proteome</keyword>
<keyword evidence="4 14" id="KW-0808">Transferase</keyword>
<evidence type="ECO:0000256" key="11">
    <source>
        <dbReference type="ARBA" id="ARBA00052407"/>
    </source>
</evidence>
<evidence type="ECO:0000256" key="6">
    <source>
        <dbReference type="ARBA" id="ARBA00023098"/>
    </source>
</evidence>
<evidence type="ECO:0000256" key="10">
    <source>
        <dbReference type="ARBA" id="ARBA00051096"/>
    </source>
</evidence>
<dbReference type="EC" id="2.3.1.180" evidence="14"/>
<evidence type="ECO:0000256" key="14">
    <source>
        <dbReference type="HAMAP-Rule" id="MF_01815"/>
    </source>
</evidence>
<dbReference type="InterPro" id="IPR004655">
    <property type="entry name" value="FabH"/>
</dbReference>
<dbReference type="PANTHER" id="PTHR43091:SF1">
    <property type="entry name" value="BETA-KETOACYL-[ACYL-CARRIER-PROTEIN] SYNTHASE III, CHLOROPLASTIC"/>
    <property type="match status" value="1"/>
</dbReference>
<evidence type="ECO:0000256" key="2">
    <source>
        <dbReference type="ARBA" id="ARBA00008642"/>
    </source>
</evidence>
<feature type="active site" evidence="14">
    <location>
        <position position="117"/>
    </location>
</feature>
<feature type="active site" evidence="14">
    <location>
        <position position="259"/>
    </location>
</feature>
<feature type="region of interest" description="ACP-binding" evidence="14">
    <location>
        <begin position="260"/>
        <end position="264"/>
    </location>
</feature>
<organism evidence="17 18">
    <name type="scientific">Thermocoleostomius sinensis A174</name>
    <dbReference type="NCBI Taxonomy" id="2016057"/>
    <lineage>
        <taxon>Bacteria</taxon>
        <taxon>Bacillati</taxon>
        <taxon>Cyanobacteriota</taxon>
        <taxon>Cyanophyceae</taxon>
        <taxon>Oculatellales</taxon>
        <taxon>Oculatellaceae</taxon>
        <taxon>Thermocoleostomius</taxon>
    </lineage>
</organism>
<comment type="pathway">
    <text evidence="1 14">Lipid metabolism; fatty acid biosynthesis.</text>
</comment>
<name>A0A9E8ZF23_9CYAN</name>
<dbReference type="HAMAP" id="MF_01815">
    <property type="entry name" value="FabH"/>
    <property type="match status" value="1"/>
</dbReference>
<keyword evidence="7 14" id="KW-0275">Fatty acid biosynthesis</keyword>
<protein>
    <recommendedName>
        <fullName evidence="14">Beta-ketoacyl-[acyl-carrier-protein] synthase III</fullName>
        <shortName evidence="14">Beta-ketoacyl-ACP synthase III</shortName>
        <shortName evidence="14">KAS III</shortName>
        <ecNumber evidence="14">2.3.1.180</ecNumber>
    </recommendedName>
    <alternativeName>
        <fullName evidence="14">3-oxoacyl-[acyl-carrier-protein] synthase 3</fullName>
    </alternativeName>
    <alternativeName>
        <fullName evidence="14">3-oxoacyl-[acyl-carrier-protein] synthase III</fullName>
    </alternativeName>
</protein>
<evidence type="ECO:0000313" key="18">
    <source>
        <dbReference type="Proteomes" id="UP001163152"/>
    </source>
</evidence>
<dbReference type="KEGG" id="tsin:OXH18_08330"/>
<comment type="catalytic activity">
    <reaction evidence="10">
        <text>malonyl-[ACP] + acetyl-CoA + H(+) = 3-oxobutanoyl-[ACP] + CO2 + CoA</text>
        <dbReference type="Rhea" id="RHEA:12080"/>
        <dbReference type="Rhea" id="RHEA-COMP:9623"/>
        <dbReference type="Rhea" id="RHEA-COMP:9625"/>
        <dbReference type="ChEBI" id="CHEBI:15378"/>
        <dbReference type="ChEBI" id="CHEBI:16526"/>
        <dbReference type="ChEBI" id="CHEBI:57287"/>
        <dbReference type="ChEBI" id="CHEBI:57288"/>
        <dbReference type="ChEBI" id="CHEBI:78449"/>
        <dbReference type="ChEBI" id="CHEBI:78450"/>
        <dbReference type="EC" id="2.3.1.180"/>
    </reaction>
    <physiologicalReaction direction="left-to-right" evidence="10">
        <dbReference type="Rhea" id="RHEA:12081"/>
    </physiologicalReaction>
</comment>
<evidence type="ECO:0000256" key="8">
    <source>
        <dbReference type="ARBA" id="ARBA00023268"/>
    </source>
</evidence>
<dbReference type="RefSeq" id="WP_268612054.1">
    <property type="nucleotide sequence ID" value="NZ_CP113797.1"/>
</dbReference>
<keyword evidence="5 14" id="KW-0276">Fatty acid metabolism</keyword>
<evidence type="ECO:0000313" key="17">
    <source>
        <dbReference type="EMBL" id="WAL61978.1"/>
    </source>
</evidence>
<comment type="subcellular location">
    <subcellularLocation>
        <location evidence="14">Cytoplasm</location>
    </subcellularLocation>
</comment>
<dbReference type="Pfam" id="PF08545">
    <property type="entry name" value="ACP_syn_III"/>
    <property type="match status" value="1"/>
</dbReference>
<dbReference type="SUPFAM" id="SSF53901">
    <property type="entry name" value="Thiolase-like"/>
    <property type="match status" value="1"/>
</dbReference>
<dbReference type="Gene3D" id="3.40.47.10">
    <property type="match status" value="1"/>
</dbReference>
<feature type="domain" description="Beta-ketoacyl-[acyl-carrier-protein] synthase III C-terminal" evidence="15">
    <location>
        <begin position="244"/>
        <end position="332"/>
    </location>
</feature>
<dbReference type="EMBL" id="CP113797">
    <property type="protein sequence ID" value="WAL61978.1"/>
    <property type="molecule type" value="Genomic_DNA"/>
</dbReference>
<dbReference type="Pfam" id="PF08541">
    <property type="entry name" value="ACP_syn_III_C"/>
    <property type="match status" value="1"/>
</dbReference>
<dbReference type="GO" id="GO:0004315">
    <property type="term" value="F:3-oxoacyl-[acyl-carrier-protein] synthase activity"/>
    <property type="evidence" value="ECO:0007669"/>
    <property type="project" value="InterPro"/>
</dbReference>
<evidence type="ECO:0000259" key="16">
    <source>
        <dbReference type="Pfam" id="PF08545"/>
    </source>
</evidence>
<dbReference type="NCBIfam" id="NF006829">
    <property type="entry name" value="PRK09352.1"/>
    <property type="match status" value="1"/>
</dbReference>
<gene>
    <name evidence="14" type="primary">fabH</name>
    <name evidence="17" type="ORF">OXH18_08330</name>
</gene>
<proteinExistence type="inferred from homology"/>
<dbReference type="CDD" id="cd00830">
    <property type="entry name" value="KAS_III"/>
    <property type="match status" value="1"/>
</dbReference>
<feature type="active site" evidence="14">
    <location>
        <position position="289"/>
    </location>
</feature>
<evidence type="ECO:0000256" key="1">
    <source>
        <dbReference type="ARBA" id="ARBA00005194"/>
    </source>
</evidence>
<comment type="function">
    <text evidence="14">Catalyzes the condensation reaction of fatty acid synthesis by the addition to an acyl acceptor of two carbons from malonyl-ACP. Catalyzes the first condensation reaction which initiates fatty acid synthesis and may therefore play a role in governing the total rate of fatty acid production. Possesses both acetoacetyl-ACP synthase and acetyl transacylase activities. Its substrate specificity determines the biosynthesis of branched-chain and/or straight-chain of fatty acids.</text>
</comment>
<dbReference type="InterPro" id="IPR016039">
    <property type="entry name" value="Thiolase-like"/>
</dbReference>
<keyword evidence="6 14" id="KW-0443">Lipid metabolism</keyword>
<evidence type="ECO:0000256" key="7">
    <source>
        <dbReference type="ARBA" id="ARBA00023160"/>
    </source>
</evidence>
<dbReference type="GO" id="GO:0033818">
    <property type="term" value="F:beta-ketoacyl-acyl-carrier-protein synthase III activity"/>
    <property type="evidence" value="ECO:0007669"/>
    <property type="project" value="UniProtKB-UniRule"/>
</dbReference>
<evidence type="ECO:0000256" key="9">
    <source>
        <dbReference type="ARBA" id="ARBA00023315"/>
    </source>
</evidence>
<evidence type="ECO:0000256" key="3">
    <source>
        <dbReference type="ARBA" id="ARBA00022516"/>
    </source>
</evidence>
<reference evidence="17" key="1">
    <citation type="submission" date="2022-12" db="EMBL/GenBank/DDBJ databases">
        <title>Polyphasic identification of a Novel Hot-Spring Cyanobacterium Ocullathermofonsia sinensis gen nov. sp. nov. and Genomic Insights on its Adaptations to the Thermal Habitat.</title>
        <authorList>
            <person name="Daroch M."/>
            <person name="Tang J."/>
            <person name="Jiang Y."/>
        </authorList>
    </citation>
    <scope>NUCLEOTIDE SEQUENCE</scope>
    <source>
        <strain evidence="17">PKUAC-SCTA174</strain>
    </source>
</reference>
<evidence type="ECO:0000256" key="13">
    <source>
        <dbReference type="ARBA" id="ARBA00052985"/>
    </source>
</evidence>
<sequence length="333" mass="35191">MQDQSGIGIAITGSGSTVPPVVLDNQGLSQIVDTSDEWISTRTGIRQRRLAAPNESLRSIAAQAAQQALAMAKVSVTEVDLIILATSTPDDLFGTASQVQATLGATKAAAFDLTAACSGFVFGMVTAAQFIRTGTYQTVVVIGADILSRWVDWSDRRTCVLFGDGAGAIVMQASPVSDGLLGFELHNDGSQNGCLTLSYQPQPHPLGEIVTVGQGTFNPIAMNGQEVYRFAVKRVPEVIEKALFRANLTVEQVDWLLLHQANQRILDAVAQRLGISNEKVISNMANYGNTSAASIPIALDEVVRAGTIQPGDVIAASGFGAGLTWGATIFRWG</sequence>
<comment type="similarity">
    <text evidence="2 14">Belongs to the thiolase-like superfamily. FabH family.</text>
</comment>
<evidence type="ECO:0000259" key="15">
    <source>
        <dbReference type="Pfam" id="PF08541"/>
    </source>
</evidence>
<dbReference type="AlphaFoldDB" id="A0A9E8ZF23"/>